<proteinExistence type="predicted"/>
<sequence>MPKACVHPKRNLFVPLSVTCTTGSDDETSDAQFHYHDEPGSSHHLPDHAFDNNEITLVRATFTKLSCLINLALQHEVLVVSHQEKFIWIIDPTDRRLECANYKAWIPDVTDNGLVQQKSSLDLELLPFPHHFDYIHFTSDFEDGHTSQPKSSKRTIPSRRVHLAWKKGVKRQRNASKW</sequence>
<reference evidence="1" key="2">
    <citation type="submission" date="2011-02" db="EMBL/GenBank/DDBJ databases">
        <authorList>
            <person name="MacLean D."/>
        </authorList>
    </citation>
    <scope>NUCLEOTIDE SEQUENCE</scope>
</reference>
<organism evidence="1">
    <name type="scientific">Albugo laibachii Nc14</name>
    <dbReference type="NCBI Taxonomy" id="890382"/>
    <lineage>
        <taxon>Eukaryota</taxon>
        <taxon>Sar</taxon>
        <taxon>Stramenopiles</taxon>
        <taxon>Oomycota</taxon>
        <taxon>Peronosporomycetes</taxon>
        <taxon>Albuginales</taxon>
        <taxon>Albuginaceae</taxon>
        <taxon>Albugo</taxon>
    </lineage>
</organism>
<name>F0X1R3_9STRA</name>
<reference evidence="1" key="1">
    <citation type="journal article" date="2011" name="PLoS Biol.">
        <title>Gene gain and loss during evolution of obligate parasitism in the white rust pathogen of Arabidopsis thaliana.</title>
        <authorList>
            <person name="Kemen E."/>
            <person name="Gardiner A."/>
            <person name="Schultz-Larsen T."/>
            <person name="Kemen A.C."/>
            <person name="Balmuth A.L."/>
            <person name="Robert-Seilaniantz A."/>
            <person name="Bailey K."/>
            <person name="Holub E."/>
            <person name="Studholme D.J."/>
            <person name="Maclean D."/>
            <person name="Jones J.D."/>
        </authorList>
    </citation>
    <scope>NUCLEOTIDE SEQUENCE</scope>
</reference>
<dbReference type="AlphaFoldDB" id="F0X1R3"/>
<dbReference type="HOGENOM" id="CLU_1513242_0_0_1"/>
<gene>
    <name evidence="1" type="primary">AlNc14C671G12380</name>
    <name evidence="1" type="ORF">ALNC14_139090</name>
</gene>
<accession>F0X1R3</accession>
<dbReference type="EMBL" id="FR824662">
    <property type="protein sequence ID" value="CCA27765.1"/>
    <property type="molecule type" value="Genomic_DNA"/>
</dbReference>
<evidence type="ECO:0000313" key="1">
    <source>
        <dbReference type="EMBL" id="CCA27765.1"/>
    </source>
</evidence>
<protein>
    <submittedName>
        <fullName evidence="1">AlNc14C671G12380 protein</fullName>
    </submittedName>
</protein>